<gene>
    <name evidence="1" type="ORF">K7J14_08425</name>
</gene>
<keyword evidence="2" id="KW-1185">Reference proteome</keyword>
<evidence type="ECO:0000313" key="1">
    <source>
        <dbReference type="EMBL" id="MCD1654730.1"/>
    </source>
</evidence>
<dbReference type="AlphaFoldDB" id="A0AAE3JJZ0"/>
<organism evidence="1 2">
    <name type="scientific">Teretinema zuelzerae</name>
    <dbReference type="NCBI Taxonomy" id="156"/>
    <lineage>
        <taxon>Bacteria</taxon>
        <taxon>Pseudomonadati</taxon>
        <taxon>Spirochaetota</taxon>
        <taxon>Spirochaetia</taxon>
        <taxon>Spirochaetales</taxon>
        <taxon>Treponemataceae</taxon>
        <taxon>Teretinema</taxon>
    </lineage>
</organism>
<sequence length="176" mass="19758">MTAFEALQALQEYFGPWSIPAVSEHVLKELRRYDDSELEAISDEIIRTRPASYGAPDVLSVVSVVKNLSQKRTLRLRSGARVNTRSCPVCKTVLSGTKYTCSVCGYDVADDVEEHARWWEDFKAGKAKRFTADDVLRKIVSLGEREARKDADAVMKTVYPNSCRFKKIGFSGADSR</sequence>
<accession>A0AAE3JJZ0</accession>
<dbReference type="RefSeq" id="WP_230755236.1">
    <property type="nucleotide sequence ID" value="NZ_JAINWA010000003.1"/>
</dbReference>
<comment type="caution">
    <text evidence="1">The sequence shown here is derived from an EMBL/GenBank/DDBJ whole genome shotgun (WGS) entry which is preliminary data.</text>
</comment>
<reference evidence="1" key="1">
    <citation type="submission" date="2021-08" db="EMBL/GenBank/DDBJ databases">
        <title>Comparative analyses of Brucepasteria parasyntrophica and Teretinema zuelzerae.</title>
        <authorList>
            <person name="Song Y."/>
            <person name="Brune A."/>
        </authorList>
    </citation>
    <scope>NUCLEOTIDE SEQUENCE</scope>
    <source>
        <strain evidence="1">DSM 1903</strain>
    </source>
</reference>
<dbReference type="EMBL" id="JAINWA010000003">
    <property type="protein sequence ID" value="MCD1654730.1"/>
    <property type="molecule type" value="Genomic_DNA"/>
</dbReference>
<name>A0AAE3JJZ0_9SPIR</name>
<dbReference type="Proteomes" id="UP001198163">
    <property type="component" value="Unassembled WGS sequence"/>
</dbReference>
<evidence type="ECO:0000313" key="2">
    <source>
        <dbReference type="Proteomes" id="UP001198163"/>
    </source>
</evidence>
<protein>
    <submittedName>
        <fullName evidence="1">Uncharacterized protein</fullName>
    </submittedName>
</protein>
<proteinExistence type="predicted"/>